<dbReference type="Gene3D" id="3.20.20.80">
    <property type="entry name" value="Glycosidases"/>
    <property type="match status" value="1"/>
</dbReference>
<name>A0ABT6FMP4_9FLAO</name>
<sequence length="421" mass="48665">MKYFNIKWTLYVCILPLLALSQEHNSRRNYYKKYELSQGLVMAGYQGWFNTPNDGANRGWHHYERLGKFEPGYCTIDLWPDVREYKETYSTNFKFQDGSEAKVFSSYDAGTVDLHFQWMQTYGIDGVFMQRFISEIRNPSGAKHFTTVLKNATQAATKYERAIAVMYDLSGSSSKEMNIVIKDWKRLLKTFKYNKRDTYPNYLFYKERPLVAIWGVGFNDGREYTLEDIKMLISFFKSDEGGNCTVLLGVPTYWREQGRDCIKDQDFLDVIKSADVIHPWFVGRFREETYDSFKDLIGKDQKWCESHGLRYMPVVFPGFSWNNMLSEGHKSSTIPRNGGNFLWKQISGASSQGASMLYVAMFDEIDEGTAIFKISREVPIGTSKFIPVAENLPSDFYLKLVGKASSMLKNQVPIPDVLPIK</sequence>
<proteinExistence type="predicted"/>
<accession>A0ABT6FMP4</accession>
<gene>
    <name evidence="1" type="ORF">OSR52_01550</name>
</gene>
<protein>
    <submittedName>
        <fullName evidence="1">Glycoside hydrolase family 71/99-like protein</fullName>
    </submittedName>
</protein>
<evidence type="ECO:0000313" key="1">
    <source>
        <dbReference type="EMBL" id="MDG3584534.1"/>
    </source>
</evidence>
<comment type="caution">
    <text evidence="1">The sequence shown here is derived from an EMBL/GenBank/DDBJ whole genome shotgun (WGS) entry which is preliminary data.</text>
</comment>
<dbReference type="RefSeq" id="WP_277898294.1">
    <property type="nucleotide sequence ID" value="NZ_JAPMUA010000001.1"/>
</dbReference>
<dbReference type="Proteomes" id="UP001153642">
    <property type="component" value="Unassembled WGS sequence"/>
</dbReference>
<organism evidence="1 2">
    <name type="scientific">Galbibacter pacificus</name>
    <dbReference type="NCBI Taxonomy" id="2996052"/>
    <lineage>
        <taxon>Bacteria</taxon>
        <taxon>Pseudomonadati</taxon>
        <taxon>Bacteroidota</taxon>
        <taxon>Flavobacteriia</taxon>
        <taxon>Flavobacteriales</taxon>
        <taxon>Flavobacteriaceae</taxon>
        <taxon>Galbibacter</taxon>
    </lineage>
</organism>
<evidence type="ECO:0000313" key="2">
    <source>
        <dbReference type="Proteomes" id="UP001153642"/>
    </source>
</evidence>
<keyword evidence="2" id="KW-1185">Reference proteome</keyword>
<dbReference type="EMBL" id="JAPMUA010000001">
    <property type="protein sequence ID" value="MDG3584534.1"/>
    <property type="molecule type" value="Genomic_DNA"/>
</dbReference>
<dbReference type="CDD" id="cd11576">
    <property type="entry name" value="GH99_GH71_like_2"/>
    <property type="match status" value="1"/>
</dbReference>
<reference evidence="1" key="1">
    <citation type="submission" date="2022-11" db="EMBL/GenBank/DDBJ databases">
        <title>High-quality draft genome sequence of Galbibacter sp. strain CMA-7.</title>
        <authorList>
            <person name="Wei L."/>
            <person name="Dong C."/>
            <person name="Shao Z."/>
        </authorList>
    </citation>
    <scope>NUCLEOTIDE SEQUENCE</scope>
    <source>
        <strain evidence="1">CMA-7</strain>
    </source>
</reference>